<dbReference type="EMBL" id="CP026246">
    <property type="protein sequence ID" value="AWO99957.1"/>
    <property type="molecule type" value="Genomic_DNA"/>
</dbReference>
<organism evidence="1 2">
    <name type="scientific">Scophthalmus maximus</name>
    <name type="common">Turbot</name>
    <name type="synonym">Psetta maxima</name>
    <dbReference type="NCBI Taxonomy" id="52904"/>
    <lineage>
        <taxon>Eukaryota</taxon>
        <taxon>Metazoa</taxon>
        <taxon>Chordata</taxon>
        <taxon>Craniata</taxon>
        <taxon>Vertebrata</taxon>
        <taxon>Euteleostomi</taxon>
        <taxon>Actinopterygii</taxon>
        <taxon>Neopterygii</taxon>
        <taxon>Teleostei</taxon>
        <taxon>Neoteleostei</taxon>
        <taxon>Acanthomorphata</taxon>
        <taxon>Carangaria</taxon>
        <taxon>Pleuronectiformes</taxon>
        <taxon>Pleuronectoidei</taxon>
        <taxon>Scophthalmidae</taxon>
        <taxon>Scophthalmus</taxon>
    </lineage>
</organism>
<gene>
    <name evidence="1" type="ORF">SMAX5B_019361</name>
</gene>
<sequence>MACSVEENPLPIAVFRFRYRHVVQVTFAGHVDRSGQTRMENPSCLRPDRCHLATELQLPMNPGIGMEGGHLSAAFEGVVTAPLGCNLSSNVAAHM</sequence>
<proteinExistence type="predicted"/>
<dbReference type="AlphaFoldDB" id="A0A2U9B7P6"/>
<evidence type="ECO:0000313" key="2">
    <source>
        <dbReference type="Proteomes" id="UP000246464"/>
    </source>
</evidence>
<evidence type="ECO:0000313" key="1">
    <source>
        <dbReference type="EMBL" id="AWO99957.1"/>
    </source>
</evidence>
<keyword evidence="2" id="KW-1185">Reference proteome</keyword>
<reference evidence="1 2" key="1">
    <citation type="submission" date="2017-12" db="EMBL/GenBank/DDBJ databases">
        <title>Integrating genomic resources of turbot (Scophthalmus maximus) in depth evaluation of genetic and physical mapping variation across individuals.</title>
        <authorList>
            <person name="Martinez P."/>
        </authorList>
    </citation>
    <scope>NUCLEOTIDE SEQUENCE [LARGE SCALE GENOMIC DNA]</scope>
</reference>
<name>A0A2U9B7P6_SCOMX</name>
<accession>A0A2U9B7P6</accession>
<dbReference type="Proteomes" id="UP000246464">
    <property type="component" value="Chromosome 4"/>
</dbReference>
<protein>
    <submittedName>
        <fullName evidence="1">Uncharacterized protein</fullName>
    </submittedName>
</protein>